<feature type="signal peptide" evidence="1">
    <location>
        <begin position="1"/>
        <end position="20"/>
    </location>
</feature>
<dbReference type="AlphaFoldDB" id="S5LUP9"/>
<evidence type="ECO:0000313" key="3">
    <source>
        <dbReference type="Proteomes" id="UP000014984"/>
    </source>
</evidence>
<dbReference type="HOGENOM" id="CLU_1119621_0_0_14"/>
<keyword evidence="3" id="KW-1185">Reference proteome</keyword>
<evidence type="ECO:0000313" key="2">
    <source>
        <dbReference type="EMBL" id="AGR41529.1"/>
    </source>
</evidence>
<gene>
    <name evidence="2" type="ORF">STAIW_v1c09430</name>
</gene>
<dbReference type="Proteomes" id="UP000014984">
    <property type="component" value="Chromosome"/>
</dbReference>
<dbReference type="OrthoDB" id="388409at2"/>
<organism evidence="2 3">
    <name type="scientific">Spiroplasma taiwanense CT-1</name>
    <dbReference type="NCBI Taxonomy" id="1276220"/>
    <lineage>
        <taxon>Bacteria</taxon>
        <taxon>Bacillati</taxon>
        <taxon>Mycoplasmatota</taxon>
        <taxon>Mollicutes</taxon>
        <taxon>Entomoplasmatales</taxon>
        <taxon>Spiroplasmataceae</taxon>
        <taxon>Spiroplasma</taxon>
    </lineage>
</organism>
<proteinExistence type="predicted"/>
<protein>
    <submittedName>
        <fullName evidence="2">Uncharacterized protein</fullName>
    </submittedName>
</protein>
<dbReference type="RefSeq" id="WP_020834668.1">
    <property type="nucleotide sequence ID" value="NC_021846.1"/>
</dbReference>
<dbReference type="STRING" id="1276220.STAIW_v1c09430"/>
<accession>S5LUP9</accession>
<evidence type="ECO:0000256" key="1">
    <source>
        <dbReference type="SAM" id="SignalP"/>
    </source>
</evidence>
<sequence>MSFILKVLLTFLSLTQFSFFSNSLSVNHQLVKNISKENIENNEYITEPYYVIKNPSNVVKKEKQKSGSQGSYYKKSIEEVLLTERLELKNYDDYWYDSALEFTFKNISERDLVGDNEYFGTPRMNLMQKSYSFKVNLKLRQKSKEIQQEYSFHDKWNDLFIYTKLNLVVTRFHQGINALTLTGAIEEEFYYDPVANYRKVGEDFGCELKGGLILTKTKMNFQSKKGDLQKKDNKSNEYEMYINFNDVD</sequence>
<keyword evidence="1" id="KW-0732">Signal</keyword>
<dbReference type="EMBL" id="CP005074">
    <property type="protein sequence ID" value="AGR41529.1"/>
    <property type="molecule type" value="Genomic_DNA"/>
</dbReference>
<dbReference type="PATRIC" id="fig|1276220.3.peg.961"/>
<name>S5LUP9_9MOLU</name>
<dbReference type="KEGG" id="stai:STAIW_v1c09430"/>
<feature type="chain" id="PRO_5004537793" evidence="1">
    <location>
        <begin position="21"/>
        <end position="248"/>
    </location>
</feature>
<reference evidence="2 3" key="1">
    <citation type="journal article" date="2013" name="Genome Biol. Evol.">
        <title>Comparison of metabolic capacities and inference of gene content evolution in mosquito-associated Spiroplasma diminutum and S. taiwanense.</title>
        <authorList>
            <person name="Lo W.S."/>
            <person name="Ku C."/>
            <person name="Chen L.L."/>
            <person name="Chang T.H."/>
            <person name="Kuo C.H."/>
        </authorList>
    </citation>
    <scope>NUCLEOTIDE SEQUENCE [LARGE SCALE GENOMIC DNA]</scope>
    <source>
        <strain evidence="2">CT-1</strain>
    </source>
</reference>